<feature type="chain" id="PRO_5040431057" evidence="1">
    <location>
        <begin position="18"/>
        <end position="368"/>
    </location>
</feature>
<protein>
    <submittedName>
        <fullName evidence="2">Uncharacterized protein</fullName>
    </submittedName>
</protein>
<sequence length="368" mass="41266">MHSALLLFTLMAGSILAVCPLPMDGSPSASLLAPTNTEIIVTLIDGKSGLQLERVSKNPIIIDKETRHVIVQKQKGFTKLLAKALGFQMPLEIKFKYKGLYAPRDPQGRCWIYFIVTGLEGGPYFGWKANGFNYNSDGYKKNAHDQAYIGISSGKPAHGHFELVKSYPLGPDQLRADFHWANDLKLLGMKKEWNVLLAEFKNYFMGSTTVTFINDQGIFKTTGKNQLDNNTPDMFTKAINDALHLQFPLTLEGHFNPVSYISSPGERWDYFELIGPDPPIGWNMHIGGTHTSNSQNTEHATETCLAIVKFLPEDPGVGKARFWILGTKLGTVPGVYMPGEKAYIMEHFNNQFMRDHVWHQPELDMSVE</sequence>
<gene>
    <name evidence="2" type="ORF">BDP27DRAFT_1342333</name>
</gene>
<accession>A0A9P5P815</accession>
<comment type="caution">
    <text evidence="2">The sequence shown here is derived from an EMBL/GenBank/DDBJ whole genome shotgun (WGS) entry which is preliminary data.</text>
</comment>
<keyword evidence="1" id="KW-0732">Signal</keyword>
<feature type="signal peptide" evidence="1">
    <location>
        <begin position="1"/>
        <end position="17"/>
    </location>
</feature>
<evidence type="ECO:0000313" key="3">
    <source>
        <dbReference type="Proteomes" id="UP000772434"/>
    </source>
</evidence>
<dbReference type="EMBL" id="JADNRY010000333">
    <property type="protein sequence ID" value="KAF9059003.1"/>
    <property type="molecule type" value="Genomic_DNA"/>
</dbReference>
<evidence type="ECO:0000313" key="2">
    <source>
        <dbReference type="EMBL" id="KAF9059003.1"/>
    </source>
</evidence>
<organism evidence="2 3">
    <name type="scientific">Rhodocollybia butyracea</name>
    <dbReference type="NCBI Taxonomy" id="206335"/>
    <lineage>
        <taxon>Eukaryota</taxon>
        <taxon>Fungi</taxon>
        <taxon>Dikarya</taxon>
        <taxon>Basidiomycota</taxon>
        <taxon>Agaricomycotina</taxon>
        <taxon>Agaricomycetes</taxon>
        <taxon>Agaricomycetidae</taxon>
        <taxon>Agaricales</taxon>
        <taxon>Marasmiineae</taxon>
        <taxon>Omphalotaceae</taxon>
        <taxon>Rhodocollybia</taxon>
    </lineage>
</organism>
<dbReference type="AlphaFoldDB" id="A0A9P5P815"/>
<proteinExistence type="predicted"/>
<reference evidence="2" key="1">
    <citation type="submission" date="2020-11" db="EMBL/GenBank/DDBJ databases">
        <authorList>
            <consortium name="DOE Joint Genome Institute"/>
            <person name="Ahrendt S."/>
            <person name="Riley R."/>
            <person name="Andreopoulos W."/>
            <person name="Labutti K."/>
            <person name="Pangilinan J."/>
            <person name="Ruiz-Duenas F.J."/>
            <person name="Barrasa J.M."/>
            <person name="Sanchez-Garcia M."/>
            <person name="Camarero S."/>
            <person name="Miyauchi S."/>
            <person name="Serrano A."/>
            <person name="Linde D."/>
            <person name="Babiker R."/>
            <person name="Drula E."/>
            <person name="Ayuso-Fernandez I."/>
            <person name="Pacheco R."/>
            <person name="Padilla G."/>
            <person name="Ferreira P."/>
            <person name="Barriuso J."/>
            <person name="Kellner H."/>
            <person name="Castanera R."/>
            <person name="Alfaro M."/>
            <person name="Ramirez L."/>
            <person name="Pisabarro A.G."/>
            <person name="Kuo A."/>
            <person name="Tritt A."/>
            <person name="Lipzen A."/>
            <person name="He G."/>
            <person name="Yan M."/>
            <person name="Ng V."/>
            <person name="Cullen D."/>
            <person name="Martin F."/>
            <person name="Rosso M.-N."/>
            <person name="Henrissat B."/>
            <person name="Hibbett D."/>
            <person name="Martinez A.T."/>
            <person name="Grigoriev I.V."/>
        </authorList>
    </citation>
    <scope>NUCLEOTIDE SEQUENCE</scope>
    <source>
        <strain evidence="2">AH 40177</strain>
    </source>
</reference>
<evidence type="ECO:0000256" key="1">
    <source>
        <dbReference type="SAM" id="SignalP"/>
    </source>
</evidence>
<name>A0A9P5P815_9AGAR</name>
<dbReference type="Proteomes" id="UP000772434">
    <property type="component" value="Unassembled WGS sequence"/>
</dbReference>
<keyword evidence="3" id="KW-1185">Reference proteome</keyword>